<gene>
    <name evidence="1" type="ORF">CTRU02_208742</name>
</gene>
<protein>
    <submittedName>
        <fullName evidence="1">Uncharacterized protein</fullName>
    </submittedName>
</protein>
<accession>A0ACC3YZM2</accession>
<organism evidence="1 2">
    <name type="scientific">Colletotrichum truncatum</name>
    <name type="common">Anthracnose fungus</name>
    <name type="synonym">Colletotrichum capsici</name>
    <dbReference type="NCBI Taxonomy" id="5467"/>
    <lineage>
        <taxon>Eukaryota</taxon>
        <taxon>Fungi</taxon>
        <taxon>Dikarya</taxon>
        <taxon>Ascomycota</taxon>
        <taxon>Pezizomycotina</taxon>
        <taxon>Sordariomycetes</taxon>
        <taxon>Hypocreomycetidae</taxon>
        <taxon>Glomerellales</taxon>
        <taxon>Glomerellaceae</taxon>
        <taxon>Colletotrichum</taxon>
        <taxon>Colletotrichum truncatum species complex</taxon>
    </lineage>
</organism>
<evidence type="ECO:0000313" key="2">
    <source>
        <dbReference type="Proteomes" id="UP000805649"/>
    </source>
</evidence>
<reference evidence="1 2" key="1">
    <citation type="journal article" date="2020" name="Phytopathology">
        <title>Genome Sequence Resources of Colletotrichum truncatum, C. plurivorum, C. musicola, and C. sojae: Four Species Pathogenic to Soybean (Glycine max).</title>
        <authorList>
            <person name="Rogerio F."/>
            <person name="Boufleur T.R."/>
            <person name="Ciampi-Guillardi M."/>
            <person name="Sukno S.A."/>
            <person name="Thon M.R."/>
            <person name="Massola Junior N.S."/>
            <person name="Baroncelli R."/>
        </authorList>
    </citation>
    <scope>NUCLEOTIDE SEQUENCE [LARGE SCALE GENOMIC DNA]</scope>
    <source>
        <strain evidence="1 2">CMES1059</strain>
    </source>
</reference>
<comment type="caution">
    <text evidence="1">The sequence shown here is derived from an EMBL/GenBank/DDBJ whole genome shotgun (WGS) entry which is preliminary data.</text>
</comment>
<proteinExistence type="predicted"/>
<keyword evidence="2" id="KW-1185">Reference proteome</keyword>
<dbReference type="EMBL" id="VUJX02000005">
    <property type="protein sequence ID" value="KAL0936527.1"/>
    <property type="molecule type" value="Genomic_DNA"/>
</dbReference>
<dbReference type="Proteomes" id="UP000805649">
    <property type="component" value="Unassembled WGS sequence"/>
</dbReference>
<sequence length="676" mass="77135">MLCLCRSRKSVLPRLGGTSLDPLHDFAKTRNSAIRSWSSTSTLHSVVHGLRSALPRKHHGLKSTHIQTLKRYISDDTTPAPNDTVLEPLDHEFLDAECLAALRGERLPDDTTINNYFDFYKRKAGGASSIDGNTLTEEERAHLEDAFLQFGRLHAASIYGIRHHEKLAFSKEVELSASTTISHARARNARCIMSNIIPVMDTDAAKPYCIWHPDIASEDTYRELVRRYPDMRYNVGRACAAAGYNKLYHELNLLPDVSIAEEAKDNTKSGASIFHAITSQNVRYKVMDDYTCTVRLNDPPADAFLNGDTAVRSSLSHRDSYKTWPYARDTPHYFDITEESSIAEETCHGRVFGPMPSEHVDLLYSPLPRDLPTTYKDVLINMAAYEGNIDRFSRLRRPNPVTNELMCVARGIYHHVPFARWLEPRLDEMYPQQRISQFGLRQALHARFIMSNDLSRIDASIGPSDIPMVIWYPHMPRKNTLRELYWRHHDMSVQIGIACIIADYQDVYDEVKPLLHRLLWLQAKQSTNPYYLQDIERRAAEAELHLSKGTVWDLDFPNPWPDEVYEGVTKADKEPTNDVLTETIANDPRSVTGGLTIPQINTLGSRDGIYGGGFQANAGLWETFISATDEARKSPGQLYSSEADFTRRATKKSQFRRFTEFMMKEMYPDLWAQRNK</sequence>
<evidence type="ECO:0000313" key="1">
    <source>
        <dbReference type="EMBL" id="KAL0936527.1"/>
    </source>
</evidence>
<name>A0ACC3YZM2_COLTU</name>